<dbReference type="PANTHER" id="PTHR43244">
    <property type="match status" value="1"/>
</dbReference>
<organism evidence="5 6">
    <name type="scientific">Nostocoides japonicum T1-X7</name>
    <dbReference type="NCBI Taxonomy" id="1194083"/>
    <lineage>
        <taxon>Bacteria</taxon>
        <taxon>Bacillati</taxon>
        <taxon>Actinomycetota</taxon>
        <taxon>Actinomycetes</taxon>
        <taxon>Micrococcales</taxon>
        <taxon>Intrasporangiaceae</taxon>
        <taxon>Nostocoides</taxon>
    </lineage>
</organism>
<feature type="domain" description="Luciferase-like" evidence="3">
    <location>
        <begin position="15"/>
        <end position="226"/>
    </location>
</feature>
<dbReference type="STRING" id="1194083.BN12_400017"/>
<dbReference type="PANTHER" id="PTHR43244:SF1">
    <property type="entry name" value="5,10-METHYLENETETRAHYDROMETHANOPTERIN REDUCTASE"/>
    <property type="match status" value="1"/>
</dbReference>
<accession>A0A077LYW9</accession>
<name>A0A077LYW9_9MICO</name>
<evidence type="ECO:0000259" key="3">
    <source>
        <dbReference type="Pfam" id="PF00296"/>
    </source>
</evidence>
<dbReference type="CDD" id="cd01097">
    <property type="entry name" value="Tetrahydromethanopterin_reductase"/>
    <property type="match status" value="1"/>
</dbReference>
<dbReference type="Gene3D" id="1.20.120.520">
    <property type="entry name" value="nmb1532 protein domain like"/>
    <property type="match status" value="1"/>
</dbReference>
<dbReference type="InterPro" id="IPR036661">
    <property type="entry name" value="Luciferase-like_sf"/>
</dbReference>
<dbReference type="GO" id="GO:0004497">
    <property type="term" value="F:monooxygenase activity"/>
    <property type="evidence" value="ECO:0007669"/>
    <property type="project" value="UniProtKB-KW"/>
</dbReference>
<dbReference type="InterPro" id="IPR012312">
    <property type="entry name" value="Hemerythrin-like"/>
</dbReference>
<dbReference type="InterPro" id="IPR050564">
    <property type="entry name" value="F420-G6PD/mer"/>
</dbReference>
<dbReference type="EMBL" id="CAJB01000335">
    <property type="protein sequence ID" value="CCH79108.1"/>
    <property type="molecule type" value="Genomic_DNA"/>
</dbReference>
<reference evidence="5 6" key="1">
    <citation type="journal article" date="2013" name="ISME J.">
        <title>A metabolic model for members of the genus Tetrasphaera involved in enhanced biological phosphorus removal.</title>
        <authorList>
            <person name="Kristiansen R."/>
            <person name="Nguyen H.T.T."/>
            <person name="Saunders A.M."/>
            <person name="Nielsen J.L."/>
            <person name="Wimmer R."/>
            <person name="Le V.Q."/>
            <person name="McIlroy S.J."/>
            <person name="Petrovski S."/>
            <person name="Seviour R.J."/>
            <person name="Calteau A."/>
            <person name="Nielsen K.L."/>
            <person name="Nielsen P.H."/>
        </authorList>
    </citation>
    <scope>NUCLEOTIDE SEQUENCE [LARGE SCALE GENOMIC DNA]</scope>
    <source>
        <strain evidence="5 6">T1-X7</strain>
    </source>
</reference>
<dbReference type="OrthoDB" id="9775082at2"/>
<keyword evidence="5" id="KW-0503">Monooxygenase</keyword>
<dbReference type="Gene3D" id="3.20.20.30">
    <property type="entry name" value="Luciferase-like domain"/>
    <property type="match status" value="1"/>
</dbReference>
<gene>
    <name evidence="5" type="ORF">BN12_400017</name>
</gene>
<dbReference type="RefSeq" id="WP_048551188.1">
    <property type="nucleotide sequence ID" value="NZ_HF570958.1"/>
</dbReference>
<dbReference type="Pfam" id="PF01814">
    <property type="entry name" value="Hemerythrin"/>
    <property type="match status" value="1"/>
</dbReference>
<feature type="region of interest" description="Disordered" evidence="2">
    <location>
        <begin position="298"/>
        <end position="420"/>
    </location>
</feature>
<keyword evidence="6" id="KW-1185">Reference proteome</keyword>
<proteinExistence type="predicted"/>
<evidence type="ECO:0000313" key="5">
    <source>
        <dbReference type="EMBL" id="CCH79108.1"/>
    </source>
</evidence>
<evidence type="ECO:0000256" key="1">
    <source>
        <dbReference type="ARBA" id="ARBA00023002"/>
    </source>
</evidence>
<dbReference type="AlphaFoldDB" id="A0A077LYW9"/>
<evidence type="ECO:0000256" key="2">
    <source>
        <dbReference type="SAM" id="MobiDB-lite"/>
    </source>
</evidence>
<feature type="domain" description="Hemerythrin-like" evidence="4">
    <location>
        <begin position="431"/>
        <end position="573"/>
    </location>
</feature>
<dbReference type="GO" id="GO:0016705">
    <property type="term" value="F:oxidoreductase activity, acting on paired donors, with incorporation or reduction of molecular oxygen"/>
    <property type="evidence" value="ECO:0007669"/>
    <property type="project" value="InterPro"/>
</dbReference>
<dbReference type="InterPro" id="IPR011251">
    <property type="entry name" value="Luciferase-like_dom"/>
</dbReference>
<sequence length="582" mass="61566">MDYGHDLRFGLFPTPDSAHPHRVLDLALLAEEVGLDLVTVQDHPYTPMLDAWTLLSVVAARTHRVTVAPNVANLPLRNPTVLARSAATLDLLSGGRVELGLGAGGFHDAIAAAGGPRLTPGESVDALEEGIAILRGIWQPTGSRAVRVEGTHHRAVGIRPGPAPAHDIGIWVGALKPRMLRLTGRLADGWLPSSSYAPPEVLDGMSATIDEAAERAGRSPRDITRLYNLMGSFERGGPGFPTGTPAEWVEQLAELTLDIGTSTYILASDDPQDIRRFAAEVAPGVRELVAAEREARYAGASPAVGSPGHEVTGPGTAGHEAHAAGVGDGGFATAADPATGTGGPTAARDRSTAGEPGAAATASTRGSTRVTTEPGAAAASTGRAPLAVTPTPDTGIRLSPDRPWDEARRPTGPAPDPDRLYTPHEQASGRHLVDVHDGLRRELEQVRDIVEQVIAGRIEVAAARSAINESTMRQNNWTAGVYCAQYCRVVTTHHAIEDQSVFPHLRARDGRLAPVLDRLEEEHRVIHEVLDGVDAALVAFVSDPDGARRLTGALDRLSDALLSHLSYEERELVEPLARLGFS</sequence>
<protein>
    <submittedName>
        <fullName evidence="5">Luciferase-like monooxygenase</fullName>
    </submittedName>
</protein>
<comment type="caution">
    <text evidence="5">The sequence shown here is derived from an EMBL/GenBank/DDBJ whole genome shotgun (WGS) entry which is preliminary data.</text>
</comment>
<evidence type="ECO:0000259" key="4">
    <source>
        <dbReference type="Pfam" id="PF01814"/>
    </source>
</evidence>
<dbReference type="Pfam" id="PF00296">
    <property type="entry name" value="Bac_luciferase"/>
    <property type="match status" value="1"/>
</dbReference>
<dbReference type="Proteomes" id="UP000035721">
    <property type="component" value="Unassembled WGS sequence"/>
</dbReference>
<evidence type="ECO:0000313" key="6">
    <source>
        <dbReference type="Proteomes" id="UP000035721"/>
    </source>
</evidence>
<dbReference type="SUPFAM" id="SSF51679">
    <property type="entry name" value="Bacterial luciferase-like"/>
    <property type="match status" value="1"/>
</dbReference>
<feature type="compositionally biased region" description="Basic and acidic residues" evidence="2">
    <location>
        <begin position="399"/>
        <end position="409"/>
    </location>
</feature>
<feature type="compositionally biased region" description="Low complexity" evidence="2">
    <location>
        <begin position="357"/>
        <end position="372"/>
    </location>
</feature>
<keyword evidence="1" id="KW-0560">Oxidoreductase</keyword>
<dbReference type="CDD" id="cd12108">
    <property type="entry name" value="Hr-like"/>
    <property type="match status" value="1"/>
</dbReference>